<dbReference type="EMBL" id="BTGD01000003">
    <property type="protein sequence ID" value="GMM54930.1"/>
    <property type="molecule type" value="Genomic_DNA"/>
</dbReference>
<sequence>MTDLPKVFFDVSIKDKPIGRIVFELFADKAPLATENFLHICKGDVSKTYNDGTKTLTFKDNFFHRIIKNFMIQAGDIVYGSGPFDKSDNIGTGGCSIYATDDELKEKKDLACYGYFKDENLGEFTEPFLLAMATTGEPNTNTSQFFVVTYPSPHLNNKHTILGKVLHGKSVIRTVEYSEVDSDGFPLECVRISDCGEWNDSMPIPLFNASNNPICGDIYEEYPGDDTHFDQEKFDECFKAANTIKEAGSALFKLKDYQNAYYKYKKSLSYVNEFIPEKDVDIELNAKFIDLKIKLYLNLCLLSYNLKEYDQALDYATYALETEGIDTKDKAKAYYRTGNTYLVKKAYDDALKNFKLCKENNPDDKVVDSKIEHVQDIIEKNKEKTKKNIAKFFS</sequence>
<evidence type="ECO:0000256" key="4">
    <source>
        <dbReference type="ARBA" id="ARBA00022803"/>
    </source>
</evidence>
<dbReference type="InterPro" id="IPR019734">
    <property type="entry name" value="TPR_rpt"/>
</dbReference>
<dbReference type="Pfam" id="PF00160">
    <property type="entry name" value="Pro_isomerase"/>
    <property type="match status" value="1"/>
</dbReference>
<dbReference type="InterPro" id="IPR029000">
    <property type="entry name" value="Cyclophilin-like_dom_sf"/>
</dbReference>
<dbReference type="PROSITE" id="PS50005">
    <property type="entry name" value="TPR"/>
    <property type="match status" value="1"/>
</dbReference>
<dbReference type="PROSITE" id="PS00170">
    <property type="entry name" value="CSA_PPIASE_1"/>
    <property type="match status" value="1"/>
</dbReference>
<dbReference type="PROSITE" id="PS50072">
    <property type="entry name" value="CSA_PPIASE_2"/>
    <property type="match status" value="1"/>
</dbReference>
<dbReference type="InterPro" id="IPR020892">
    <property type="entry name" value="Cyclophilin-type_PPIase_CS"/>
</dbReference>
<dbReference type="Gene3D" id="1.25.40.10">
    <property type="entry name" value="Tetratricopeptide repeat domain"/>
    <property type="match status" value="1"/>
</dbReference>
<reference evidence="9 10" key="1">
    <citation type="journal article" date="2023" name="Elife">
        <title>Identification of key yeast species and microbe-microbe interactions impacting larval growth of Drosophila in the wild.</title>
        <authorList>
            <person name="Mure A."/>
            <person name="Sugiura Y."/>
            <person name="Maeda R."/>
            <person name="Honda K."/>
            <person name="Sakurai N."/>
            <person name="Takahashi Y."/>
            <person name="Watada M."/>
            <person name="Katoh T."/>
            <person name="Gotoh A."/>
            <person name="Gotoh Y."/>
            <person name="Taniguchi I."/>
            <person name="Nakamura K."/>
            <person name="Hayashi T."/>
            <person name="Katayama T."/>
            <person name="Uemura T."/>
            <person name="Hattori Y."/>
        </authorList>
    </citation>
    <scope>NUCLEOTIDE SEQUENCE [LARGE SCALE GENOMIC DNA]</scope>
    <source>
        <strain evidence="9 10">KH-74</strain>
    </source>
</reference>
<dbReference type="EC" id="5.2.1.8" evidence="2"/>
<dbReference type="PANTHER" id="PTHR11071:SF561">
    <property type="entry name" value="PEPTIDYL-PROLYL CIS-TRANS ISOMERASE D-RELATED"/>
    <property type="match status" value="1"/>
</dbReference>
<dbReference type="SUPFAM" id="SSF50891">
    <property type="entry name" value="Cyclophilin-like"/>
    <property type="match status" value="1"/>
</dbReference>
<feature type="repeat" description="TPR" evidence="7">
    <location>
        <begin position="331"/>
        <end position="364"/>
    </location>
</feature>
<dbReference type="AlphaFoldDB" id="A0AAV5RU19"/>
<comment type="catalytic activity">
    <reaction evidence="1">
        <text>[protein]-peptidylproline (omega=180) = [protein]-peptidylproline (omega=0)</text>
        <dbReference type="Rhea" id="RHEA:16237"/>
        <dbReference type="Rhea" id="RHEA-COMP:10747"/>
        <dbReference type="Rhea" id="RHEA-COMP:10748"/>
        <dbReference type="ChEBI" id="CHEBI:83833"/>
        <dbReference type="ChEBI" id="CHEBI:83834"/>
        <dbReference type="EC" id="5.2.1.8"/>
    </reaction>
</comment>
<dbReference type="PANTHER" id="PTHR11071">
    <property type="entry name" value="PEPTIDYL-PROLYL CIS-TRANS ISOMERASE"/>
    <property type="match status" value="1"/>
</dbReference>
<dbReference type="Gene3D" id="2.40.100.10">
    <property type="entry name" value="Cyclophilin-like"/>
    <property type="match status" value="1"/>
</dbReference>
<evidence type="ECO:0000259" key="8">
    <source>
        <dbReference type="PROSITE" id="PS50072"/>
    </source>
</evidence>
<keyword evidence="6 9" id="KW-0413">Isomerase</keyword>
<comment type="caution">
    <text evidence="9">The sequence shown here is derived from an EMBL/GenBank/DDBJ whole genome shotgun (WGS) entry which is preliminary data.</text>
</comment>
<dbReference type="PRINTS" id="PR00153">
    <property type="entry name" value="CSAPPISMRASE"/>
</dbReference>
<feature type="domain" description="PPIase cyclophilin-type" evidence="8">
    <location>
        <begin position="8"/>
        <end position="197"/>
    </location>
</feature>
<organism evidence="9 10">
    <name type="scientific">Maudiozyma humilis</name>
    <name type="common">Sour dough yeast</name>
    <name type="synonym">Kazachstania humilis</name>
    <dbReference type="NCBI Taxonomy" id="51915"/>
    <lineage>
        <taxon>Eukaryota</taxon>
        <taxon>Fungi</taxon>
        <taxon>Dikarya</taxon>
        <taxon>Ascomycota</taxon>
        <taxon>Saccharomycotina</taxon>
        <taxon>Saccharomycetes</taxon>
        <taxon>Saccharomycetales</taxon>
        <taxon>Saccharomycetaceae</taxon>
        <taxon>Maudiozyma</taxon>
    </lineage>
</organism>
<evidence type="ECO:0000313" key="9">
    <source>
        <dbReference type="EMBL" id="GMM54930.1"/>
    </source>
</evidence>
<evidence type="ECO:0000256" key="6">
    <source>
        <dbReference type="ARBA" id="ARBA00023235"/>
    </source>
</evidence>
<dbReference type="FunFam" id="1.25.40.10:FF:000029">
    <property type="entry name" value="peptidyl-prolyl cis-trans isomerase D"/>
    <property type="match status" value="1"/>
</dbReference>
<keyword evidence="10" id="KW-1185">Reference proteome</keyword>
<keyword evidence="5" id="KW-0697">Rotamase</keyword>
<evidence type="ECO:0000256" key="7">
    <source>
        <dbReference type="PROSITE-ProRule" id="PRU00339"/>
    </source>
</evidence>
<dbReference type="SMART" id="SM00028">
    <property type="entry name" value="TPR"/>
    <property type="match status" value="3"/>
</dbReference>
<dbReference type="GO" id="GO:0016018">
    <property type="term" value="F:cyclosporin A binding"/>
    <property type="evidence" value="ECO:0007669"/>
    <property type="project" value="TreeGrafter"/>
</dbReference>
<keyword evidence="3" id="KW-0677">Repeat</keyword>
<accession>A0AAV5RU19</accession>
<evidence type="ECO:0000256" key="2">
    <source>
        <dbReference type="ARBA" id="ARBA00013194"/>
    </source>
</evidence>
<evidence type="ECO:0000256" key="3">
    <source>
        <dbReference type="ARBA" id="ARBA00022737"/>
    </source>
</evidence>
<dbReference type="GO" id="GO:0005829">
    <property type="term" value="C:cytosol"/>
    <property type="evidence" value="ECO:0007669"/>
    <property type="project" value="TreeGrafter"/>
</dbReference>
<evidence type="ECO:0000256" key="1">
    <source>
        <dbReference type="ARBA" id="ARBA00000971"/>
    </source>
</evidence>
<gene>
    <name evidence="9" type="ORF">DAKH74_015460</name>
</gene>
<proteinExistence type="predicted"/>
<evidence type="ECO:0000313" key="10">
    <source>
        <dbReference type="Proteomes" id="UP001377567"/>
    </source>
</evidence>
<protein>
    <recommendedName>
        <fullName evidence="2">peptidylprolyl isomerase</fullName>
        <ecNumber evidence="2">5.2.1.8</ecNumber>
    </recommendedName>
</protein>
<keyword evidence="4 7" id="KW-0802">TPR repeat</keyword>
<dbReference type="Proteomes" id="UP001377567">
    <property type="component" value="Unassembled WGS sequence"/>
</dbReference>
<name>A0AAV5RU19_MAUHU</name>
<dbReference type="InterPro" id="IPR002130">
    <property type="entry name" value="Cyclophilin-type_PPIase_dom"/>
</dbReference>
<dbReference type="SUPFAM" id="SSF48452">
    <property type="entry name" value="TPR-like"/>
    <property type="match status" value="1"/>
</dbReference>
<dbReference type="GO" id="GO:0051082">
    <property type="term" value="F:unfolded protein binding"/>
    <property type="evidence" value="ECO:0007669"/>
    <property type="project" value="UniProtKB-ARBA"/>
</dbReference>
<dbReference type="InterPro" id="IPR011990">
    <property type="entry name" value="TPR-like_helical_dom_sf"/>
</dbReference>
<dbReference type="GO" id="GO:0003755">
    <property type="term" value="F:peptidyl-prolyl cis-trans isomerase activity"/>
    <property type="evidence" value="ECO:0007669"/>
    <property type="project" value="UniProtKB-KW"/>
</dbReference>
<evidence type="ECO:0000256" key="5">
    <source>
        <dbReference type="ARBA" id="ARBA00023110"/>
    </source>
</evidence>
<dbReference type="GO" id="GO:0042026">
    <property type="term" value="P:protein refolding"/>
    <property type="evidence" value="ECO:0007669"/>
    <property type="project" value="UniProtKB-ARBA"/>
</dbReference>